<dbReference type="AlphaFoldDB" id="A0A0C3BSD5"/>
<protein>
    <submittedName>
        <fullName evidence="1">Uncharacterized protein</fullName>
    </submittedName>
</protein>
<reference evidence="1 2" key="1">
    <citation type="submission" date="2014-04" db="EMBL/GenBank/DDBJ databases">
        <authorList>
            <consortium name="DOE Joint Genome Institute"/>
            <person name="Kuo A."/>
            <person name="Tarkka M."/>
            <person name="Buscot F."/>
            <person name="Kohler A."/>
            <person name="Nagy L.G."/>
            <person name="Floudas D."/>
            <person name="Copeland A."/>
            <person name="Barry K.W."/>
            <person name="Cichocki N."/>
            <person name="Veneault-Fourrey C."/>
            <person name="LaButti K."/>
            <person name="Lindquist E.A."/>
            <person name="Lipzen A."/>
            <person name="Lundell T."/>
            <person name="Morin E."/>
            <person name="Murat C."/>
            <person name="Sun H."/>
            <person name="Tunlid A."/>
            <person name="Henrissat B."/>
            <person name="Grigoriev I.V."/>
            <person name="Hibbett D.S."/>
            <person name="Martin F."/>
            <person name="Nordberg H.P."/>
            <person name="Cantor M.N."/>
            <person name="Hua S.X."/>
        </authorList>
    </citation>
    <scope>NUCLEOTIDE SEQUENCE [LARGE SCALE GENOMIC DNA]</scope>
    <source>
        <strain evidence="1 2">F 1598</strain>
    </source>
</reference>
<dbReference type="HOGENOM" id="CLU_1670053_0_0_1"/>
<dbReference type="OrthoDB" id="2162994at2759"/>
<accession>A0A0C3BSD5</accession>
<name>A0A0C3BSD5_PILCF</name>
<dbReference type="STRING" id="765440.A0A0C3BSD5"/>
<proteinExistence type="predicted"/>
<dbReference type="EMBL" id="KN833005">
    <property type="protein sequence ID" value="KIM80232.1"/>
    <property type="molecule type" value="Genomic_DNA"/>
</dbReference>
<keyword evidence="2" id="KW-1185">Reference proteome</keyword>
<organism evidence="1 2">
    <name type="scientific">Piloderma croceum (strain F 1598)</name>
    <dbReference type="NCBI Taxonomy" id="765440"/>
    <lineage>
        <taxon>Eukaryota</taxon>
        <taxon>Fungi</taxon>
        <taxon>Dikarya</taxon>
        <taxon>Basidiomycota</taxon>
        <taxon>Agaricomycotina</taxon>
        <taxon>Agaricomycetes</taxon>
        <taxon>Agaricomycetidae</taxon>
        <taxon>Atheliales</taxon>
        <taxon>Atheliaceae</taxon>
        <taxon>Piloderma</taxon>
    </lineage>
</organism>
<reference evidence="2" key="2">
    <citation type="submission" date="2015-01" db="EMBL/GenBank/DDBJ databases">
        <title>Evolutionary Origins and Diversification of the Mycorrhizal Mutualists.</title>
        <authorList>
            <consortium name="DOE Joint Genome Institute"/>
            <consortium name="Mycorrhizal Genomics Consortium"/>
            <person name="Kohler A."/>
            <person name="Kuo A."/>
            <person name="Nagy L.G."/>
            <person name="Floudas D."/>
            <person name="Copeland A."/>
            <person name="Barry K.W."/>
            <person name="Cichocki N."/>
            <person name="Veneault-Fourrey C."/>
            <person name="LaButti K."/>
            <person name="Lindquist E.A."/>
            <person name="Lipzen A."/>
            <person name="Lundell T."/>
            <person name="Morin E."/>
            <person name="Murat C."/>
            <person name="Riley R."/>
            <person name="Ohm R."/>
            <person name="Sun H."/>
            <person name="Tunlid A."/>
            <person name="Henrissat B."/>
            <person name="Grigoriev I.V."/>
            <person name="Hibbett D.S."/>
            <person name="Martin F."/>
        </authorList>
    </citation>
    <scope>NUCLEOTIDE SEQUENCE [LARGE SCALE GENOMIC DNA]</scope>
    <source>
        <strain evidence="2">F 1598</strain>
    </source>
</reference>
<dbReference type="Proteomes" id="UP000054166">
    <property type="component" value="Unassembled WGS sequence"/>
</dbReference>
<sequence length="158" mass="18118">MGIQQIQLLYQRLLVCIPQTTNLSRVFQILSNEDEMSLMLTWPPDQGQGRNYAKLVEVIHPMEQTRAKTICTRRYKALRNMPMGEIESLIIPHGTIVFVYHTVMAPSLAHLRPATSMQQMGYNANNFVSPQQNQQYYDQSGNAYPNMPLYSSSTSLYN</sequence>
<evidence type="ECO:0000313" key="2">
    <source>
        <dbReference type="Proteomes" id="UP000054166"/>
    </source>
</evidence>
<evidence type="ECO:0000313" key="1">
    <source>
        <dbReference type="EMBL" id="KIM80232.1"/>
    </source>
</evidence>
<dbReference type="InParanoid" id="A0A0C3BSD5"/>
<gene>
    <name evidence="1" type="ORF">PILCRDRAFT_539475</name>
</gene>